<dbReference type="HOGENOM" id="CLU_2903850_0_0_1"/>
<dbReference type="GeneID" id="19111449"/>
<dbReference type="AlphaFoldDB" id="M2NI63"/>
<organism evidence="1 2">
    <name type="scientific">Baudoinia panamericana (strain UAMH 10762)</name>
    <name type="common">Angels' share fungus</name>
    <name type="synonym">Baudoinia compniacensis (strain UAMH 10762)</name>
    <dbReference type="NCBI Taxonomy" id="717646"/>
    <lineage>
        <taxon>Eukaryota</taxon>
        <taxon>Fungi</taxon>
        <taxon>Dikarya</taxon>
        <taxon>Ascomycota</taxon>
        <taxon>Pezizomycotina</taxon>
        <taxon>Dothideomycetes</taxon>
        <taxon>Dothideomycetidae</taxon>
        <taxon>Mycosphaerellales</taxon>
        <taxon>Teratosphaeriaceae</taxon>
        <taxon>Baudoinia</taxon>
    </lineage>
</organism>
<gene>
    <name evidence="1" type="ORF">BAUCODRAFT_31326</name>
</gene>
<proteinExistence type="predicted"/>
<keyword evidence="2" id="KW-1185">Reference proteome</keyword>
<sequence length="62" mass="6929">MPGRVSMAPMCCYQMRRSLLHLSGFMRSSLAIEVRSIITLGLVPLTRTASICKRDSPRFAKS</sequence>
<dbReference type="RefSeq" id="XP_007673557.1">
    <property type="nucleotide sequence ID" value="XM_007675367.1"/>
</dbReference>
<evidence type="ECO:0000313" key="1">
    <source>
        <dbReference type="EMBL" id="EMC99039.1"/>
    </source>
</evidence>
<reference evidence="1 2" key="1">
    <citation type="journal article" date="2012" name="PLoS Pathog.">
        <title>Diverse lifestyles and strategies of plant pathogenesis encoded in the genomes of eighteen Dothideomycetes fungi.</title>
        <authorList>
            <person name="Ohm R.A."/>
            <person name="Feau N."/>
            <person name="Henrissat B."/>
            <person name="Schoch C.L."/>
            <person name="Horwitz B.A."/>
            <person name="Barry K.W."/>
            <person name="Condon B.J."/>
            <person name="Copeland A.C."/>
            <person name="Dhillon B."/>
            <person name="Glaser F."/>
            <person name="Hesse C.N."/>
            <person name="Kosti I."/>
            <person name="LaButti K."/>
            <person name="Lindquist E.A."/>
            <person name="Lucas S."/>
            <person name="Salamov A.A."/>
            <person name="Bradshaw R.E."/>
            <person name="Ciuffetti L."/>
            <person name="Hamelin R.C."/>
            <person name="Kema G.H.J."/>
            <person name="Lawrence C."/>
            <person name="Scott J.A."/>
            <person name="Spatafora J.W."/>
            <person name="Turgeon B.G."/>
            <person name="de Wit P.J.G.M."/>
            <person name="Zhong S."/>
            <person name="Goodwin S.B."/>
            <person name="Grigoriev I.V."/>
        </authorList>
    </citation>
    <scope>NUCLEOTIDE SEQUENCE [LARGE SCALE GENOMIC DNA]</scope>
    <source>
        <strain evidence="1 2">UAMH 10762</strain>
    </source>
</reference>
<protein>
    <submittedName>
        <fullName evidence="1">Uncharacterized protein</fullName>
    </submittedName>
</protein>
<dbReference type="Proteomes" id="UP000011761">
    <property type="component" value="Unassembled WGS sequence"/>
</dbReference>
<dbReference type="EMBL" id="KB445552">
    <property type="protein sequence ID" value="EMC99039.1"/>
    <property type="molecule type" value="Genomic_DNA"/>
</dbReference>
<name>M2NI63_BAUPA</name>
<dbReference type="KEGG" id="bcom:BAUCODRAFT_31326"/>
<accession>M2NI63</accession>
<evidence type="ECO:0000313" key="2">
    <source>
        <dbReference type="Proteomes" id="UP000011761"/>
    </source>
</evidence>